<accession>A0A975HJ92</accession>
<protein>
    <submittedName>
        <fullName evidence="5">Flavodoxin domain-containing protein</fullName>
    </submittedName>
</protein>
<evidence type="ECO:0000313" key="6">
    <source>
        <dbReference type="Proteomes" id="UP000682739"/>
    </source>
</evidence>
<keyword evidence="3" id="KW-0813">Transport</keyword>
<evidence type="ECO:0000256" key="1">
    <source>
        <dbReference type="ARBA" id="ARBA00022630"/>
    </source>
</evidence>
<dbReference type="GO" id="GO:0050660">
    <property type="term" value="F:flavin adenine dinucleotide binding"/>
    <property type="evidence" value="ECO:0007669"/>
    <property type="project" value="TreeGrafter"/>
</dbReference>
<name>A0A975HJ92_9GAMM</name>
<dbReference type="AlphaFoldDB" id="A0A975HJ92"/>
<dbReference type="InterPro" id="IPR008254">
    <property type="entry name" value="Flavodoxin/NO_synth"/>
</dbReference>
<dbReference type="PROSITE" id="PS50902">
    <property type="entry name" value="FLAVODOXIN_LIKE"/>
    <property type="match status" value="1"/>
</dbReference>
<evidence type="ECO:0000256" key="3">
    <source>
        <dbReference type="ARBA" id="ARBA00022982"/>
    </source>
</evidence>
<dbReference type="Proteomes" id="UP000682739">
    <property type="component" value="Chromosome"/>
</dbReference>
<keyword evidence="1" id="KW-0285">Flavoprotein</keyword>
<dbReference type="RefSeq" id="WP_208830707.1">
    <property type="nucleotide sequence ID" value="NZ_CP072110.1"/>
</dbReference>
<dbReference type="InterPro" id="IPR001094">
    <property type="entry name" value="Flavdoxin-like"/>
</dbReference>
<dbReference type="Gene3D" id="3.40.50.360">
    <property type="match status" value="1"/>
</dbReference>
<keyword evidence="6" id="KW-1185">Reference proteome</keyword>
<dbReference type="PANTHER" id="PTHR19384:SF17">
    <property type="entry name" value="NADPH--CYTOCHROME P450 REDUCTASE"/>
    <property type="match status" value="1"/>
</dbReference>
<proteinExistence type="predicted"/>
<dbReference type="Pfam" id="PF00258">
    <property type="entry name" value="Flavodoxin_1"/>
    <property type="match status" value="1"/>
</dbReference>
<keyword evidence="3" id="KW-0249">Electron transport</keyword>
<dbReference type="InterPro" id="IPR029039">
    <property type="entry name" value="Flavoprotein-like_sf"/>
</dbReference>
<dbReference type="KEGG" id="psym:J1N51_09395"/>
<dbReference type="GO" id="GO:0010181">
    <property type="term" value="F:FMN binding"/>
    <property type="evidence" value="ECO:0007669"/>
    <property type="project" value="InterPro"/>
</dbReference>
<feature type="domain" description="Flavodoxin-like" evidence="4">
    <location>
        <begin position="2"/>
        <end position="140"/>
    </location>
</feature>
<dbReference type="PANTHER" id="PTHR19384">
    <property type="entry name" value="NITRIC OXIDE SYNTHASE-RELATED"/>
    <property type="match status" value="1"/>
</dbReference>
<organism evidence="5 6">
    <name type="scientific">Psychrosphaera ytuae</name>
    <dbReference type="NCBI Taxonomy" id="2820710"/>
    <lineage>
        <taxon>Bacteria</taxon>
        <taxon>Pseudomonadati</taxon>
        <taxon>Pseudomonadota</taxon>
        <taxon>Gammaproteobacteria</taxon>
        <taxon>Alteromonadales</taxon>
        <taxon>Pseudoalteromonadaceae</taxon>
        <taxon>Psychrosphaera</taxon>
    </lineage>
</organism>
<dbReference type="SUPFAM" id="SSF52218">
    <property type="entry name" value="Flavoproteins"/>
    <property type="match status" value="1"/>
</dbReference>
<keyword evidence="2" id="KW-0288">FMN</keyword>
<dbReference type="EMBL" id="CP072110">
    <property type="protein sequence ID" value="QTH62969.1"/>
    <property type="molecule type" value="Genomic_DNA"/>
</dbReference>
<evidence type="ECO:0000259" key="4">
    <source>
        <dbReference type="PROSITE" id="PS50902"/>
    </source>
</evidence>
<dbReference type="GO" id="GO:0005829">
    <property type="term" value="C:cytosol"/>
    <property type="evidence" value="ECO:0007669"/>
    <property type="project" value="TreeGrafter"/>
</dbReference>
<gene>
    <name evidence="5" type="ORF">J1N51_09395</name>
</gene>
<dbReference type="PRINTS" id="PR00369">
    <property type="entry name" value="FLAVODOXIN"/>
</dbReference>
<reference evidence="5" key="1">
    <citation type="submission" date="2021-03" db="EMBL/GenBank/DDBJ databases">
        <title>Description of Psychrosphaera ytuae sp. nov. isolated from deep sea sediment of South China Sea.</title>
        <authorList>
            <person name="Zhang J."/>
            <person name="Xu X.-D."/>
        </authorList>
    </citation>
    <scope>NUCLEOTIDE SEQUENCE</scope>
    <source>
        <strain evidence="5">MTZ26</strain>
    </source>
</reference>
<evidence type="ECO:0000256" key="2">
    <source>
        <dbReference type="ARBA" id="ARBA00022643"/>
    </source>
</evidence>
<sequence length="144" mass="15671">MIYIYVGTETGTAEYVADELIDVLNEHDLAHQLVENDELPDVNNGDIWLFCTSTHGAGEVPNNLKPIYNMLLSKDSLEGLKHLVIGLGDSSYDTFCHAAKAIHTTLINKGSASVSEPILADAMSDELPEDLIIPQFNALISDLS</sequence>
<evidence type="ECO:0000313" key="5">
    <source>
        <dbReference type="EMBL" id="QTH62969.1"/>
    </source>
</evidence>
<dbReference type="GO" id="GO:0016491">
    <property type="term" value="F:oxidoreductase activity"/>
    <property type="evidence" value="ECO:0007669"/>
    <property type="project" value="TreeGrafter"/>
</dbReference>